<keyword evidence="2" id="KW-0547">Nucleotide-binding</keyword>
<dbReference type="GO" id="GO:0005524">
    <property type="term" value="F:ATP binding"/>
    <property type="evidence" value="ECO:0007669"/>
    <property type="project" value="UniProtKB-KW"/>
</dbReference>
<dbReference type="Pfam" id="PF04326">
    <property type="entry name" value="SLFN_AlbA_2"/>
    <property type="match status" value="1"/>
</dbReference>
<sequence length="115" mass="13248">MTKEELIDRINDIEWEDFEAKEAKSELPKNIWETVSAFANTSGGWIVLGVKQNGKKFEISGVDNAEKLEQDFLGTLRSQKFNEPVDAKSMLYHIDGHRFFWMDLVEIPGRSVREA</sequence>
<dbReference type="RefSeq" id="WP_254969890.1">
    <property type="nucleotide sequence ID" value="NZ_JANDWU010000003.1"/>
</dbReference>
<proteinExistence type="predicted"/>
<reference evidence="2" key="1">
    <citation type="submission" date="2022-07" db="EMBL/GenBank/DDBJ databases">
        <title>Prevotella copri.</title>
        <authorList>
            <person name="Yang C."/>
        </authorList>
    </citation>
    <scope>NUCLEOTIDE SEQUENCE</scope>
    <source>
        <strain evidence="2">HF1805</strain>
    </source>
</reference>
<name>A0AAW5IAH6_9BACT</name>
<gene>
    <name evidence="2" type="ORF">NNC68_03560</name>
</gene>
<dbReference type="InterPro" id="IPR007421">
    <property type="entry name" value="Schlafen_AlbA_2_dom"/>
</dbReference>
<protein>
    <submittedName>
        <fullName evidence="2">ATP-binding protein</fullName>
    </submittedName>
</protein>
<dbReference type="AlphaFoldDB" id="A0AAW5IAH6"/>
<evidence type="ECO:0000313" key="2">
    <source>
        <dbReference type="EMBL" id="MCP9548556.1"/>
    </source>
</evidence>
<dbReference type="Proteomes" id="UP001205506">
    <property type="component" value="Unassembled WGS sequence"/>
</dbReference>
<evidence type="ECO:0000313" key="3">
    <source>
        <dbReference type="Proteomes" id="UP001205506"/>
    </source>
</evidence>
<dbReference type="Gene3D" id="3.30.950.30">
    <property type="entry name" value="Schlafen, AAA domain"/>
    <property type="match status" value="1"/>
</dbReference>
<comment type="caution">
    <text evidence="2">The sequence shown here is derived from an EMBL/GenBank/DDBJ whole genome shotgun (WGS) entry which is preliminary data.</text>
</comment>
<accession>A0AAW5IAH6</accession>
<evidence type="ECO:0000259" key="1">
    <source>
        <dbReference type="Pfam" id="PF04326"/>
    </source>
</evidence>
<organism evidence="2 3">
    <name type="scientific">Segatella copri</name>
    <dbReference type="NCBI Taxonomy" id="165179"/>
    <lineage>
        <taxon>Bacteria</taxon>
        <taxon>Pseudomonadati</taxon>
        <taxon>Bacteroidota</taxon>
        <taxon>Bacteroidia</taxon>
        <taxon>Bacteroidales</taxon>
        <taxon>Prevotellaceae</taxon>
        <taxon>Segatella</taxon>
    </lineage>
</organism>
<keyword evidence="2" id="KW-0067">ATP-binding</keyword>
<dbReference type="EMBL" id="JANDWU010000003">
    <property type="protein sequence ID" value="MCP9548556.1"/>
    <property type="molecule type" value="Genomic_DNA"/>
</dbReference>
<dbReference type="InterPro" id="IPR038461">
    <property type="entry name" value="Schlafen_AlbA_2_dom_sf"/>
</dbReference>
<feature type="domain" description="Schlafen AlbA-2" evidence="1">
    <location>
        <begin position="14"/>
        <end position="103"/>
    </location>
</feature>